<keyword evidence="10" id="KW-0233">DNA recombination</keyword>
<keyword evidence="5" id="KW-0479">Metal-binding</keyword>
<evidence type="ECO:0000256" key="6">
    <source>
        <dbReference type="ARBA" id="ARBA00022759"/>
    </source>
</evidence>
<keyword evidence="4" id="KW-0540">Nuclease</keyword>
<feature type="region of interest" description="Disordered" evidence="14">
    <location>
        <begin position="254"/>
        <end position="280"/>
    </location>
</feature>
<evidence type="ECO:0000259" key="15">
    <source>
        <dbReference type="Pfam" id="PF02732"/>
    </source>
</evidence>
<evidence type="ECO:0000256" key="11">
    <source>
        <dbReference type="ARBA" id="ARBA00023204"/>
    </source>
</evidence>
<dbReference type="PANTHER" id="PTHR21077:SF5">
    <property type="entry name" value="CROSSOVER JUNCTION ENDONUCLEASE MMS4"/>
    <property type="match status" value="1"/>
</dbReference>
<dbReference type="EMBL" id="JAEPQZ010000004">
    <property type="protein sequence ID" value="KAG2182156.1"/>
    <property type="molecule type" value="Genomic_DNA"/>
</dbReference>
<dbReference type="InterPro" id="IPR006166">
    <property type="entry name" value="ERCC4_domain"/>
</dbReference>
<evidence type="ECO:0000313" key="17">
    <source>
        <dbReference type="Proteomes" id="UP000654370"/>
    </source>
</evidence>
<dbReference type="Gene3D" id="3.40.50.10130">
    <property type="match status" value="1"/>
</dbReference>
<evidence type="ECO:0000256" key="3">
    <source>
        <dbReference type="ARBA" id="ARBA00005313"/>
    </source>
</evidence>
<evidence type="ECO:0000256" key="10">
    <source>
        <dbReference type="ARBA" id="ARBA00023172"/>
    </source>
</evidence>
<protein>
    <recommendedName>
        <fullName evidence="15">ERCC4 domain-containing protein</fullName>
    </recommendedName>
</protein>
<comment type="caution">
    <text evidence="16">The sequence shown here is derived from an EMBL/GenBank/DDBJ whole genome shotgun (WGS) entry which is preliminary data.</text>
</comment>
<sequence length="433" mass="49528">SEGLPSPDELKRIFFPKNSKAQLRSPLRHSTQTEVIVLDDSPPIVEVKVKRKVDSVNYDNDGDDCSSRKLGDMERNKAIKTSAQKEAEKERLKQIKEANAIRLVSTDKLHDTILCLESSLHSSEVGQAIQDQFQEKEAEIRSVDHLVKNTIQWRRKCLADWDSSSQSYIPNEQGRIKVVQDKHIGVYFDMQRLVELISKNQLIPTMEQLKHQHKQCQIVMFIEGLQKYYRTRKNLQSKSFQSLVLRGIANTYNDDQRSTSTSKKPRNNKSDQSEWLANGPDRNTLEDIMTTLQFEYRVMIIQTVDCAATASWVASVTANIATGGRESNEILDFCMDGRIRSGADNTDTWLKMLQNIQQCTEAVAKAIVREYPTIYSLYEAYTRCKSTADAEMLLADIEVQRSVITQRDRYVNKAMSKKIYNIIMSGDSRLVIA</sequence>
<evidence type="ECO:0000256" key="9">
    <source>
        <dbReference type="ARBA" id="ARBA00022842"/>
    </source>
</evidence>
<evidence type="ECO:0000256" key="1">
    <source>
        <dbReference type="ARBA" id="ARBA00001946"/>
    </source>
</evidence>
<dbReference type="Pfam" id="PF21292">
    <property type="entry name" value="EME1-MUS81_C"/>
    <property type="match status" value="1"/>
</dbReference>
<evidence type="ECO:0000256" key="2">
    <source>
        <dbReference type="ARBA" id="ARBA00004123"/>
    </source>
</evidence>
<reference evidence="16" key="1">
    <citation type="submission" date="2020-12" db="EMBL/GenBank/DDBJ databases">
        <title>Metabolic potential, ecology and presence of endohyphal bacteria is reflected in genomic diversity of Mucoromycotina.</title>
        <authorList>
            <person name="Muszewska A."/>
            <person name="Okrasinska A."/>
            <person name="Steczkiewicz K."/>
            <person name="Drgas O."/>
            <person name="Orlowska M."/>
            <person name="Perlinska-Lenart U."/>
            <person name="Aleksandrzak-Piekarczyk T."/>
            <person name="Szatraj K."/>
            <person name="Zielenkiewicz U."/>
            <person name="Pilsyk S."/>
            <person name="Malc E."/>
            <person name="Mieczkowski P."/>
            <person name="Kruszewska J.S."/>
            <person name="Biernat P."/>
            <person name="Pawlowska J."/>
        </authorList>
    </citation>
    <scope>NUCLEOTIDE SEQUENCE</scope>
    <source>
        <strain evidence="16">WA0000067209</strain>
    </source>
</reference>
<evidence type="ECO:0000256" key="4">
    <source>
        <dbReference type="ARBA" id="ARBA00022722"/>
    </source>
</evidence>
<accession>A0A8H7PXX7</accession>
<proteinExistence type="inferred from homology"/>
<dbReference type="GO" id="GO:0008821">
    <property type="term" value="F:crossover junction DNA endonuclease activity"/>
    <property type="evidence" value="ECO:0007669"/>
    <property type="project" value="TreeGrafter"/>
</dbReference>
<evidence type="ECO:0000313" key="16">
    <source>
        <dbReference type="EMBL" id="KAG2182156.1"/>
    </source>
</evidence>
<dbReference type="InterPro" id="IPR033310">
    <property type="entry name" value="Mms4/EME1/EME2"/>
</dbReference>
<dbReference type="PANTHER" id="PTHR21077">
    <property type="entry name" value="EME1 PROTEIN"/>
    <property type="match status" value="1"/>
</dbReference>
<comment type="cofactor">
    <cofactor evidence="1">
        <name>Mg(2+)</name>
        <dbReference type="ChEBI" id="CHEBI:18420"/>
    </cofactor>
</comment>
<gene>
    <name evidence="16" type="ORF">INT43_007083</name>
</gene>
<dbReference type="GO" id="GO:0046872">
    <property type="term" value="F:metal ion binding"/>
    <property type="evidence" value="ECO:0007669"/>
    <property type="project" value="UniProtKB-KW"/>
</dbReference>
<feature type="domain" description="ERCC4" evidence="15">
    <location>
        <begin position="124"/>
        <end position="315"/>
    </location>
</feature>
<evidence type="ECO:0000256" key="5">
    <source>
        <dbReference type="ARBA" id="ARBA00022723"/>
    </source>
</evidence>
<dbReference type="GO" id="GO:0031297">
    <property type="term" value="P:replication fork processing"/>
    <property type="evidence" value="ECO:0007669"/>
    <property type="project" value="TreeGrafter"/>
</dbReference>
<keyword evidence="7" id="KW-0227">DNA damage</keyword>
<evidence type="ECO:0000256" key="12">
    <source>
        <dbReference type="ARBA" id="ARBA00023242"/>
    </source>
</evidence>
<dbReference type="GO" id="GO:0005634">
    <property type="term" value="C:nucleus"/>
    <property type="evidence" value="ECO:0007669"/>
    <property type="project" value="UniProtKB-SubCell"/>
</dbReference>
<evidence type="ECO:0000256" key="7">
    <source>
        <dbReference type="ARBA" id="ARBA00022763"/>
    </source>
</evidence>
<organism evidence="16 17">
    <name type="scientific">Mortierella isabellina</name>
    <name type="common">Filamentous fungus</name>
    <name type="synonym">Umbelopsis isabellina</name>
    <dbReference type="NCBI Taxonomy" id="91625"/>
    <lineage>
        <taxon>Eukaryota</taxon>
        <taxon>Fungi</taxon>
        <taxon>Fungi incertae sedis</taxon>
        <taxon>Mucoromycota</taxon>
        <taxon>Mucoromycotina</taxon>
        <taxon>Umbelopsidomycetes</taxon>
        <taxon>Umbelopsidales</taxon>
        <taxon>Umbelopsidaceae</taxon>
        <taxon>Umbelopsis</taxon>
    </lineage>
</organism>
<keyword evidence="12" id="KW-0539">Nucleus</keyword>
<dbReference type="Proteomes" id="UP000654370">
    <property type="component" value="Unassembled WGS sequence"/>
</dbReference>
<dbReference type="GO" id="GO:0031573">
    <property type="term" value="P:mitotic intra-S DNA damage checkpoint signaling"/>
    <property type="evidence" value="ECO:0007669"/>
    <property type="project" value="TreeGrafter"/>
</dbReference>
<feature type="non-terminal residue" evidence="16">
    <location>
        <position position="1"/>
    </location>
</feature>
<dbReference type="OrthoDB" id="343092at2759"/>
<dbReference type="Gene3D" id="1.10.150.670">
    <property type="entry name" value="Crossover junction endonuclease EME1, DNA-binding domain"/>
    <property type="match status" value="1"/>
</dbReference>
<keyword evidence="9" id="KW-0460">Magnesium</keyword>
<dbReference type="GO" id="GO:0048476">
    <property type="term" value="C:Holliday junction resolvase complex"/>
    <property type="evidence" value="ECO:0007669"/>
    <property type="project" value="InterPro"/>
</dbReference>
<evidence type="ECO:0000256" key="13">
    <source>
        <dbReference type="ARBA" id="ARBA00023254"/>
    </source>
</evidence>
<keyword evidence="13" id="KW-0469">Meiosis</keyword>
<evidence type="ECO:0000256" key="8">
    <source>
        <dbReference type="ARBA" id="ARBA00022801"/>
    </source>
</evidence>
<comment type="similarity">
    <text evidence="3">Belongs to the EME1/MMS4 family.</text>
</comment>
<dbReference type="GO" id="GO:0000712">
    <property type="term" value="P:resolution of meiotic recombination intermediates"/>
    <property type="evidence" value="ECO:0007669"/>
    <property type="project" value="TreeGrafter"/>
</dbReference>
<evidence type="ECO:0000256" key="14">
    <source>
        <dbReference type="SAM" id="MobiDB-lite"/>
    </source>
</evidence>
<dbReference type="Pfam" id="PF02732">
    <property type="entry name" value="ERCC4"/>
    <property type="match status" value="1"/>
</dbReference>
<name>A0A8H7PXX7_MORIS</name>
<keyword evidence="6" id="KW-0255">Endonuclease</keyword>
<keyword evidence="8" id="KW-0378">Hydrolase</keyword>
<keyword evidence="11" id="KW-0234">DNA repair</keyword>
<dbReference type="InterPro" id="IPR042530">
    <property type="entry name" value="EME1/EME2_C"/>
</dbReference>
<comment type="subcellular location">
    <subcellularLocation>
        <location evidence="2">Nucleus</location>
    </subcellularLocation>
</comment>
<dbReference type="GO" id="GO:0006302">
    <property type="term" value="P:double-strand break repair"/>
    <property type="evidence" value="ECO:0007669"/>
    <property type="project" value="TreeGrafter"/>
</dbReference>
<keyword evidence="17" id="KW-1185">Reference proteome</keyword>
<dbReference type="GO" id="GO:0003677">
    <property type="term" value="F:DNA binding"/>
    <property type="evidence" value="ECO:0007669"/>
    <property type="project" value="InterPro"/>
</dbReference>
<dbReference type="AlphaFoldDB" id="A0A8H7PXX7"/>